<comment type="catalytic activity">
    <reaction evidence="2">
        <text>a 3'-end 2',3'-cyclophospho-ribonucleotide-RNA + H2O = a 3'-end 2'-phospho-ribonucleotide-RNA + H(+)</text>
        <dbReference type="Rhea" id="RHEA:11828"/>
        <dbReference type="Rhea" id="RHEA-COMP:10464"/>
        <dbReference type="Rhea" id="RHEA-COMP:17353"/>
        <dbReference type="ChEBI" id="CHEBI:15377"/>
        <dbReference type="ChEBI" id="CHEBI:15378"/>
        <dbReference type="ChEBI" id="CHEBI:83064"/>
        <dbReference type="ChEBI" id="CHEBI:173113"/>
        <dbReference type="EC" id="3.1.4.58"/>
    </reaction>
</comment>
<dbReference type="EMBL" id="JBHLUU010000009">
    <property type="protein sequence ID" value="MFC0474004.1"/>
    <property type="molecule type" value="Genomic_DNA"/>
</dbReference>
<comment type="function">
    <text evidence="2">Hydrolyzes RNA 2',3'-cyclic phosphodiester to an RNA 2'-phosphomonoester.</text>
</comment>
<evidence type="ECO:0000313" key="4">
    <source>
        <dbReference type="Proteomes" id="UP001589738"/>
    </source>
</evidence>
<sequence length="187" mass="21922">MDKKTHFFYAVKIPSDTKNLIHTKLLPLGKEFPFQKWVHPEDYHITLAFLGNAETGMLEKSVQLISEALKKERAFPLNIEGLDTFGRKESPRIFWLRLVEQTCLYEVRKKVFHACELAGFSLEKRPFHPHITVARKWKGDSPLVHESLQQENPFTREAISFVANEIVLYQTHLEREPKYEVVQSFKL</sequence>
<comment type="similarity">
    <text evidence="2">Belongs to the 2H phosphoesterase superfamily. ThpR family.</text>
</comment>
<dbReference type="InterPro" id="IPR004175">
    <property type="entry name" value="RNA_CPDase"/>
</dbReference>
<dbReference type="Gene3D" id="3.90.1140.10">
    <property type="entry name" value="Cyclic phosphodiesterase"/>
    <property type="match status" value="1"/>
</dbReference>
<evidence type="ECO:0000256" key="2">
    <source>
        <dbReference type="HAMAP-Rule" id="MF_01940"/>
    </source>
</evidence>
<protein>
    <recommendedName>
        <fullName evidence="2">RNA 2',3'-cyclic phosphodiesterase</fullName>
        <shortName evidence="2">RNA 2',3'-CPDase</shortName>
        <ecNumber evidence="2">3.1.4.58</ecNumber>
    </recommendedName>
</protein>
<accession>A0ABV6KL19</accession>
<evidence type="ECO:0000313" key="3">
    <source>
        <dbReference type="EMBL" id="MFC0474004.1"/>
    </source>
</evidence>
<feature type="active site" description="Proton acceptor" evidence="2">
    <location>
        <position position="130"/>
    </location>
</feature>
<dbReference type="Pfam" id="PF13563">
    <property type="entry name" value="2_5_RNA_ligase2"/>
    <property type="match status" value="1"/>
</dbReference>
<feature type="short sequence motif" description="HXTX 2" evidence="2">
    <location>
        <begin position="130"/>
        <end position="133"/>
    </location>
</feature>
<keyword evidence="4" id="KW-1185">Reference proteome</keyword>
<feature type="short sequence motif" description="HXTX 1" evidence="2">
    <location>
        <begin position="44"/>
        <end position="47"/>
    </location>
</feature>
<name>A0ABV6KL19_9BACI</name>
<dbReference type="SUPFAM" id="SSF55144">
    <property type="entry name" value="LigT-like"/>
    <property type="match status" value="1"/>
</dbReference>
<proteinExistence type="inferred from homology"/>
<dbReference type="RefSeq" id="WP_160546926.1">
    <property type="nucleotide sequence ID" value="NZ_JBHLUU010000009.1"/>
</dbReference>
<gene>
    <name evidence="3" type="primary">thpR</name>
    <name evidence="3" type="ORF">ACFFHF_01570</name>
</gene>
<keyword evidence="1 2" id="KW-0378">Hydrolase</keyword>
<dbReference type="InterPro" id="IPR009097">
    <property type="entry name" value="Cyclic_Pdiesterase"/>
</dbReference>
<dbReference type="PANTHER" id="PTHR35561:SF1">
    <property type="entry name" value="RNA 2',3'-CYCLIC PHOSPHODIESTERASE"/>
    <property type="match status" value="1"/>
</dbReference>
<feature type="active site" description="Proton donor" evidence="2">
    <location>
        <position position="44"/>
    </location>
</feature>
<dbReference type="NCBIfam" id="TIGR02258">
    <property type="entry name" value="2_5_ligase"/>
    <property type="match status" value="1"/>
</dbReference>
<dbReference type="PANTHER" id="PTHR35561">
    <property type="entry name" value="RNA 2',3'-CYCLIC PHOSPHODIESTERASE"/>
    <property type="match status" value="1"/>
</dbReference>
<reference evidence="3 4" key="1">
    <citation type="submission" date="2024-09" db="EMBL/GenBank/DDBJ databases">
        <authorList>
            <person name="Sun Q."/>
            <person name="Mori K."/>
        </authorList>
    </citation>
    <scope>NUCLEOTIDE SEQUENCE [LARGE SCALE GENOMIC DNA]</scope>
    <source>
        <strain evidence="3 4">CGMCC 1.9126</strain>
    </source>
</reference>
<organism evidence="3 4">
    <name type="scientific">Robertmurraya beringensis</name>
    <dbReference type="NCBI Taxonomy" id="641660"/>
    <lineage>
        <taxon>Bacteria</taxon>
        <taxon>Bacillati</taxon>
        <taxon>Bacillota</taxon>
        <taxon>Bacilli</taxon>
        <taxon>Bacillales</taxon>
        <taxon>Bacillaceae</taxon>
        <taxon>Robertmurraya</taxon>
    </lineage>
</organism>
<dbReference type="HAMAP" id="MF_01940">
    <property type="entry name" value="RNA_CPDase"/>
    <property type="match status" value="1"/>
</dbReference>
<comment type="caution">
    <text evidence="3">The sequence shown here is derived from an EMBL/GenBank/DDBJ whole genome shotgun (WGS) entry which is preliminary data.</text>
</comment>
<dbReference type="EC" id="3.1.4.58" evidence="2"/>
<evidence type="ECO:0000256" key="1">
    <source>
        <dbReference type="ARBA" id="ARBA00022801"/>
    </source>
</evidence>
<dbReference type="Proteomes" id="UP001589738">
    <property type="component" value="Unassembled WGS sequence"/>
</dbReference>